<evidence type="ECO:0000256" key="3">
    <source>
        <dbReference type="SAM" id="Phobius"/>
    </source>
</evidence>
<organism evidence="4 5">
    <name type="scientific">Paramecium sonneborni</name>
    <dbReference type="NCBI Taxonomy" id="65129"/>
    <lineage>
        <taxon>Eukaryota</taxon>
        <taxon>Sar</taxon>
        <taxon>Alveolata</taxon>
        <taxon>Ciliophora</taxon>
        <taxon>Intramacronucleata</taxon>
        <taxon>Oligohymenophorea</taxon>
        <taxon>Peniculida</taxon>
        <taxon>Parameciidae</taxon>
        <taxon>Paramecium</taxon>
    </lineage>
</organism>
<feature type="transmembrane region" description="Helical" evidence="3">
    <location>
        <begin position="1610"/>
        <end position="1631"/>
    </location>
</feature>
<feature type="compositionally biased region" description="Low complexity" evidence="2">
    <location>
        <begin position="1328"/>
        <end position="1342"/>
    </location>
</feature>
<dbReference type="PANTHER" id="PTHR31600:SF2">
    <property type="entry name" value="GAMETE ENRICHED GENE 10 PROTEIN-RELATED"/>
    <property type="match status" value="1"/>
</dbReference>
<feature type="transmembrane region" description="Helical" evidence="3">
    <location>
        <begin position="119"/>
        <end position="140"/>
    </location>
</feature>
<feature type="transmembrane region" description="Helical" evidence="3">
    <location>
        <begin position="83"/>
        <end position="107"/>
    </location>
</feature>
<comment type="caution">
    <text evidence="4">The sequence shown here is derived from an EMBL/GenBank/DDBJ whole genome shotgun (WGS) entry which is preliminary data.</text>
</comment>
<evidence type="ECO:0000256" key="1">
    <source>
        <dbReference type="SAM" id="Coils"/>
    </source>
</evidence>
<evidence type="ECO:0008006" key="6">
    <source>
        <dbReference type="Google" id="ProtNLM"/>
    </source>
</evidence>
<dbReference type="PANTHER" id="PTHR31600">
    <property type="entry name" value="TINY MACROCYSTS PROTEIN B-RELATED"/>
    <property type="match status" value="1"/>
</dbReference>
<proteinExistence type="predicted"/>
<evidence type="ECO:0000256" key="2">
    <source>
        <dbReference type="SAM" id="MobiDB-lite"/>
    </source>
</evidence>
<dbReference type="EMBL" id="CAJJDN010000046">
    <property type="protein sequence ID" value="CAD8084220.1"/>
    <property type="molecule type" value="Genomic_DNA"/>
</dbReference>
<name>A0A8S1MVK0_9CILI</name>
<keyword evidence="5" id="KW-1185">Reference proteome</keyword>
<keyword evidence="3" id="KW-1133">Transmembrane helix</keyword>
<feature type="region of interest" description="Disordered" evidence="2">
    <location>
        <begin position="1323"/>
        <end position="1342"/>
    </location>
</feature>
<keyword evidence="1" id="KW-0175">Coiled coil</keyword>
<feature type="transmembrane region" description="Helical" evidence="3">
    <location>
        <begin position="1030"/>
        <end position="1051"/>
    </location>
</feature>
<sequence length="1668" mass="197653">MNSIILKKILSALYVTIRESKSKSYLNPFFIWILYNGTRLSLILRVDQFNGKEYQDKQLMLIKNLINWFHFLTPINSIEIDQFLSLIVILIAIVHWLSSLITLFSYNQIRFFNQFQNQYFTYLQMLYLCPSFSYIHQLIYQNDDKIIVTLCSVPIILNYSIFTYIQRNYLLPSNNPFTKRYRPYNYLVNMTEIIALVIFPYFDEMFQSIILLIQFLIQLSDAILNQPFSQQMNLNYCISSSILFYCSLFKCVSIYWTETQFMFICLIFIPFLTVITKKVLKQIYEQNLDNQDLNKQLIIQIIDEFHQKNNNFLRVKILYILKTRHQILNNKNLKSDQQFNDYIFTMFNRFIESLAQQEKYLDEDLHTYKIMFLYQTYDKQNLAYIQIKQFQIYKEFQTIYFSILEFFCLEKIQNSIKNSIHQNYGRLELQQIKQSQILQEKCQPLIIQILEQKLKYWDQLLNGYENIEQLSDVSIHLSEKVVNLKNIVFKELNIQIFTLSKQLLKLNLLDLRLLSQIFATVLNDFHITLQIEQRIEELLNLERNIQSRNIQNIALLNDDVIIIPVSMIKNQGQILSKNKQKLFKFFKFRNDESFQQISHINTIVPQYLQKQHDKFLNNFLQTGESSLFINSQDVYPIYNSGFSFSATLQLISSYDKMDDYILSAVLKKSTENYDFILFDESGKILGITESIHQLLLFNSKEPIENDFNNYILKSYIYFWFKDILLLINDQQEAFSAQQTSQQNLNIVTTIIQPITNLQQLIQDHEIFRKQHFLTQTNTMKTEQDAQTDQKQQIKITCFEQNYVTQTSEYINQQQLKSHQNSVYFQVVFNVNFQRMQNCHPIFLLSINDYFQKEQKYTGSQSGLSSFQKTKTQLEMKSESQIQSEYNLDELNQEFLINQTIINKLLIRHEVGLSDLREIDQKDEDIHIQNIIDRDQKESNLISPRSNREILIQKGIIEEDSDYIKGNESNVIKSSSQKDIKENIQQAIIQEQNVDFAHEKQSKSSATSDKTQNSIYNLMRKLQYTQQFQTSIINAIFITNILTIFLIILVSVELSIVRNYTNQLEYSIPLVRIPQRFNRLFCTFITIGQLELQSKLLNQSYGIYYEYRIQNESASKQIEIQNLMTEILNEFSFMEKQNQLPMMEIRIINEYIYQLQNVSMIQFNSLVNEYSDQLNELLQNIDLSNEEIKRVQILLQFLKGNLIKELDLTISIVNQIESNFYDLIELNQIGQVIFLIIILLTVAFLLIIQFKQWLQPYKYMQTILLLIGKISERDIEFSGSRLHLLLEKLNHNHSAWKNINYFRDFFWQSKKSTSYLTLRIQSSEKSKNKNNSKNQQQKTKQTSRIQETSFSIKNIQIILILLCVLLSCYAISAFIIMKTNMDNSHPEFKIAMDFVKFKQDLDGVMIICQLLKNQQILIDQTMVSGIFKMNPELSTRDKYFKTLYSELLTSFSPLIIEMDKIYSTIYNNVIESRKISKENKELLLNLYEKDLCEIIPNILPFCAYENGKFIYFPTFPTPNLILNNKQIYKYGINGIYQQIVSIFNTHYSLEQNGIKDSDLKNIGLFLQSQEYVQIILPYFFDLSYAILQFYYTIIQAALDILENDYQMVLQFYILAGIGCIIILYIVILIRAITLQNKVRLIRQTLIVIPHESLQDQSILNSIRKIDRIL</sequence>
<keyword evidence="3" id="KW-0472">Membrane</keyword>
<reference evidence="4" key="1">
    <citation type="submission" date="2021-01" db="EMBL/GenBank/DDBJ databases">
        <authorList>
            <consortium name="Genoscope - CEA"/>
            <person name="William W."/>
        </authorList>
    </citation>
    <scope>NUCLEOTIDE SEQUENCE</scope>
</reference>
<dbReference type="OrthoDB" id="301332at2759"/>
<feature type="coiled-coil region" evidence="1">
    <location>
        <begin position="1159"/>
        <end position="1193"/>
    </location>
</feature>
<evidence type="ECO:0000313" key="5">
    <source>
        <dbReference type="Proteomes" id="UP000692954"/>
    </source>
</evidence>
<feature type="transmembrane region" description="Helical" evidence="3">
    <location>
        <begin position="186"/>
        <end position="202"/>
    </location>
</feature>
<keyword evidence="3" id="KW-0812">Transmembrane</keyword>
<gene>
    <name evidence="4" type="ORF">PSON_ATCC_30995.1.T0460138</name>
</gene>
<feature type="transmembrane region" description="Helical" evidence="3">
    <location>
        <begin position="1228"/>
        <end position="1249"/>
    </location>
</feature>
<feature type="transmembrane region" description="Helical" evidence="3">
    <location>
        <begin position="1356"/>
        <end position="1376"/>
    </location>
</feature>
<protein>
    <recommendedName>
        <fullName evidence="6">Transmembrane protein</fullName>
    </recommendedName>
</protein>
<dbReference type="Proteomes" id="UP000692954">
    <property type="component" value="Unassembled WGS sequence"/>
</dbReference>
<accession>A0A8S1MVK0</accession>
<evidence type="ECO:0000313" key="4">
    <source>
        <dbReference type="EMBL" id="CAD8084220.1"/>
    </source>
</evidence>
<feature type="transmembrane region" description="Helical" evidence="3">
    <location>
        <begin position="146"/>
        <end position="165"/>
    </location>
</feature>
<dbReference type="InterPro" id="IPR052994">
    <property type="entry name" value="Tiny_macrocysts_regulators"/>
</dbReference>